<evidence type="ECO:0000313" key="2">
    <source>
        <dbReference type="EMBL" id="KKA19594.1"/>
    </source>
</evidence>
<dbReference type="Pfam" id="PF24539">
    <property type="entry name" value="DUF7600"/>
    <property type="match status" value="1"/>
</dbReference>
<dbReference type="OrthoDB" id="4452694at2759"/>
<sequence>MVIKTGDLFAIKSVTHAPACHSLGYITSTTENVLQIPTEKTLVGLQLATTANGIVGARLILEAGSSTRASPWVGNIGAGEPDVAFGILSLPGGLCPLDFAASFDMISLAINEIGLPDTSYCDSQFSEGMTPHGLVPQPLWTPCCPRETSFIPVPENLECQTFNRILNINFGGTRGENLKKLTRIVVHMESRTAAFVGIMFEFDGQTPILCGKQGRTEVSFLISGPTGERISEVIYEQTLAPLGLRSLRIQTNLGRSATFAPDELRTERSGELTSMISFPLVEERDDSALKYSKGSLRAPEGQIITGFTSVLETFGLQCSFVSDSTIPGGQVQSTASDPTPSAAELCFSVGSYLIGGARTRCMAYTYASLKSVKRIRFSCGSSARPRQENEISGLWLEYFGPQPPAIIGQWISEIDSMELEPHEEIVEMVFGISKTDFSFNEKFHLGRVVRISLLTSRMQSKLVQNVKTLSEDGYIELKFRTNKMEKLDSLVWAFNALYDHPRILSLPRTDLDRGLSLWDPRFYLNVFPWMVPEKIMWDDINLQGESDRIATIAAYRSPVYGVQCITGLAFTYKSGETRIIGYTQASLESLEGGRRHNTVSCTLTGQPTETLMDGEPTVHHYRLDFAASQYKEYTIERGTGRLETKSRDLPKKEVVGLWGFNMGDGRLVLGVIYSDKRLE</sequence>
<feature type="domain" description="DUF7600" evidence="1">
    <location>
        <begin position="20"/>
        <end position="76"/>
    </location>
</feature>
<dbReference type="AlphaFoldDB" id="A0A0F4YMX2"/>
<dbReference type="Proteomes" id="UP000053958">
    <property type="component" value="Unassembled WGS sequence"/>
</dbReference>
<reference evidence="2 3" key="1">
    <citation type="submission" date="2015-04" db="EMBL/GenBank/DDBJ databases">
        <authorList>
            <person name="Heijne W.H."/>
            <person name="Fedorova N.D."/>
            <person name="Nierman W.C."/>
            <person name="Vollebregt A.W."/>
            <person name="Zhao Z."/>
            <person name="Wu L."/>
            <person name="Kumar M."/>
            <person name="Stam H."/>
            <person name="van den Berg M.A."/>
            <person name="Pel H.J."/>
        </authorList>
    </citation>
    <scope>NUCLEOTIDE SEQUENCE [LARGE SCALE GENOMIC DNA]</scope>
    <source>
        <strain evidence="2 3">CBS 393.64</strain>
    </source>
</reference>
<accession>A0A0F4YMX2</accession>
<evidence type="ECO:0000313" key="3">
    <source>
        <dbReference type="Proteomes" id="UP000053958"/>
    </source>
</evidence>
<gene>
    <name evidence="2" type="ORF">T310_6424</name>
</gene>
<dbReference type="EMBL" id="LASV01000335">
    <property type="protein sequence ID" value="KKA19594.1"/>
    <property type="molecule type" value="Genomic_DNA"/>
</dbReference>
<organism evidence="2 3">
    <name type="scientific">Rasamsonia emersonii (strain ATCC 16479 / CBS 393.64 / IMI 116815)</name>
    <dbReference type="NCBI Taxonomy" id="1408163"/>
    <lineage>
        <taxon>Eukaryota</taxon>
        <taxon>Fungi</taxon>
        <taxon>Dikarya</taxon>
        <taxon>Ascomycota</taxon>
        <taxon>Pezizomycotina</taxon>
        <taxon>Eurotiomycetes</taxon>
        <taxon>Eurotiomycetidae</taxon>
        <taxon>Eurotiales</taxon>
        <taxon>Trichocomaceae</taxon>
        <taxon>Rasamsonia</taxon>
    </lineage>
</organism>
<dbReference type="RefSeq" id="XP_013326206.1">
    <property type="nucleotide sequence ID" value="XM_013470752.1"/>
</dbReference>
<name>A0A0F4YMX2_RASE3</name>
<evidence type="ECO:0000259" key="1">
    <source>
        <dbReference type="Pfam" id="PF24539"/>
    </source>
</evidence>
<dbReference type="STRING" id="1408163.A0A0F4YMX2"/>
<protein>
    <recommendedName>
        <fullName evidence="1">DUF7600 domain-containing protein</fullName>
    </recommendedName>
</protein>
<proteinExistence type="predicted"/>
<dbReference type="InterPro" id="IPR056021">
    <property type="entry name" value="DUF7600"/>
</dbReference>
<comment type="caution">
    <text evidence="2">The sequence shown here is derived from an EMBL/GenBank/DDBJ whole genome shotgun (WGS) entry which is preliminary data.</text>
</comment>
<keyword evidence="3" id="KW-1185">Reference proteome</keyword>
<dbReference type="GeneID" id="25318726"/>